<reference evidence="1" key="1">
    <citation type="submission" date="2018-05" db="EMBL/GenBank/DDBJ databases">
        <authorList>
            <person name="Lanie J.A."/>
            <person name="Ng W.-L."/>
            <person name="Kazmierczak K.M."/>
            <person name="Andrzejewski T.M."/>
            <person name="Davidsen T.M."/>
            <person name="Wayne K.J."/>
            <person name="Tettelin H."/>
            <person name="Glass J.I."/>
            <person name="Rusch D."/>
            <person name="Podicherti R."/>
            <person name="Tsui H.-C.T."/>
            <person name="Winkler M.E."/>
        </authorList>
    </citation>
    <scope>NUCLEOTIDE SEQUENCE</scope>
</reference>
<proteinExistence type="predicted"/>
<organism evidence="1">
    <name type="scientific">marine metagenome</name>
    <dbReference type="NCBI Taxonomy" id="408172"/>
    <lineage>
        <taxon>unclassified sequences</taxon>
        <taxon>metagenomes</taxon>
        <taxon>ecological metagenomes</taxon>
    </lineage>
</organism>
<name>A0A382RHT9_9ZZZZ</name>
<sequence length="39" mass="4442">MFTTQDFVMALAYTVWKAPSLRPRHFGDVPETVGEEEGK</sequence>
<gene>
    <name evidence="1" type="ORF">METZ01_LOCUS349579</name>
</gene>
<dbReference type="AlphaFoldDB" id="A0A382RHT9"/>
<protein>
    <submittedName>
        <fullName evidence="1">Uncharacterized protein</fullName>
    </submittedName>
</protein>
<accession>A0A382RHT9</accession>
<evidence type="ECO:0000313" key="1">
    <source>
        <dbReference type="EMBL" id="SVC96725.1"/>
    </source>
</evidence>
<dbReference type="EMBL" id="UINC01121508">
    <property type="protein sequence ID" value="SVC96725.1"/>
    <property type="molecule type" value="Genomic_DNA"/>
</dbReference>